<keyword evidence="5" id="KW-0012">Acyltransferase</keyword>
<accession>A0A5D0CNB5</accession>
<keyword evidence="3" id="KW-1133">Transmembrane helix</keyword>
<feature type="transmembrane region" description="Helical" evidence="3">
    <location>
        <begin position="95"/>
        <end position="114"/>
    </location>
</feature>
<comment type="caution">
    <text evidence="5">The sequence shown here is derived from an EMBL/GenBank/DDBJ whole genome shotgun (WGS) entry which is preliminary data.</text>
</comment>
<proteinExistence type="inferred from homology"/>
<feature type="transmembrane region" description="Helical" evidence="3">
    <location>
        <begin position="345"/>
        <end position="369"/>
    </location>
</feature>
<comment type="similarity">
    <text evidence="2">Belongs to the acyltransferase 3 family.</text>
</comment>
<organism evidence="5 6">
    <name type="scientific">Paenibacillus faecis</name>
    <dbReference type="NCBI Taxonomy" id="862114"/>
    <lineage>
        <taxon>Bacteria</taxon>
        <taxon>Bacillati</taxon>
        <taxon>Bacillota</taxon>
        <taxon>Bacilli</taxon>
        <taxon>Bacillales</taxon>
        <taxon>Paenibacillaceae</taxon>
        <taxon>Paenibacillus</taxon>
    </lineage>
</organism>
<protein>
    <submittedName>
        <fullName evidence="5">Acyltransferase</fullName>
    </submittedName>
</protein>
<keyword evidence="6" id="KW-1185">Reference proteome</keyword>
<reference evidence="5 6" key="1">
    <citation type="submission" date="2019-08" db="EMBL/GenBank/DDBJ databases">
        <title>Genome sequencing of Paenibacillus faecis DSM 23593(T).</title>
        <authorList>
            <person name="Kook J.-K."/>
            <person name="Park S.-N."/>
            <person name="Lim Y.K."/>
        </authorList>
    </citation>
    <scope>NUCLEOTIDE SEQUENCE [LARGE SCALE GENOMIC DNA]</scope>
    <source>
        <strain evidence="5 6">DSM 23593</strain>
    </source>
</reference>
<dbReference type="InterPro" id="IPR050623">
    <property type="entry name" value="Glucan_succinyl_AcylTrfase"/>
</dbReference>
<feature type="transmembrane region" description="Helical" evidence="3">
    <location>
        <begin position="20"/>
        <end position="39"/>
    </location>
</feature>
<feature type="transmembrane region" description="Helical" evidence="3">
    <location>
        <begin position="51"/>
        <end position="74"/>
    </location>
</feature>
<sequence length="379" mass="41881">MIHSAKRIVYLDRLKTFMTILVILHHTAITYGGAGDWYYVDPENDGVSETILTIFTTVNQTFFMGLFFFISGYVTPTSYDRKGGARFLSDRLLRFGLPILAYMTVIGPLVNGISQGFKGSFASYAAHELLTDSWRGIVEFQVGPLWFLVALLLFCGGYALYRQAADKLTVRFGMRELSPGPGLFCGYLLAVSLGNFAVRLVYPVGETFFSLQLGYFPAYIALFFGGIAASRGRWLEKLTAVEARRWRTVALIVLVLLLAVLAFGGAADDISPYMGGWTWQSAVYSAADPVLGFALSYGLLVYFRDARNHPYGKYTAWLTGAAFAAYIIHPLFVTGVTYAMRHWTIFPLLKFVVAAALIVPLTFAAAGMLKRVPGLKKGL</sequence>
<keyword evidence="3" id="KW-0472">Membrane</keyword>
<dbReference type="EMBL" id="VSDO01000004">
    <property type="protein sequence ID" value="TYA11288.1"/>
    <property type="molecule type" value="Genomic_DNA"/>
</dbReference>
<name>A0A5D0CNB5_9BACL</name>
<dbReference type="RefSeq" id="WP_148454968.1">
    <property type="nucleotide sequence ID" value="NZ_VSDO01000004.1"/>
</dbReference>
<feature type="transmembrane region" description="Helical" evidence="3">
    <location>
        <begin position="208"/>
        <end position="229"/>
    </location>
</feature>
<feature type="transmembrane region" description="Helical" evidence="3">
    <location>
        <begin position="143"/>
        <end position="161"/>
    </location>
</feature>
<feature type="transmembrane region" description="Helical" evidence="3">
    <location>
        <begin position="182"/>
        <end position="202"/>
    </location>
</feature>
<gene>
    <name evidence="5" type="ORF">FRY98_19175</name>
</gene>
<comment type="subcellular location">
    <subcellularLocation>
        <location evidence="1">Membrane</location>
    </subcellularLocation>
</comment>
<evidence type="ECO:0000256" key="2">
    <source>
        <dbReference type="ARBA" id="ARBA00007400"/>
    </source>
</evidence>
<evidence type="ECO:0000256" key="1">
    <source>
        <dbReference type="ARBA" id="ARBA00004370"/>
    </source>
</evidence>
<evidence type="ECO:0000256" key="3">
    <source>
        <dbReference type="SAM" id="Phobius"/>
    </source>
</evidence>
<evidence type="ECO:0000313" key="6">
    <source>
        <dbReference type="Proteomes" id="UP000325218"/>
    </source>
</evidence>
<dbReference type="OrthoDB" id="5446016at2"/>
<keyword evidence="5" id="KW-0808">Transferase</keyword>
<dbReference type="Proteomes" id="UP000325218">
    <property type="component" value="Unassembled WGS sequence"/>
</dbReference>
<evidence type="ECO:0000259" key="4">
    <source>
        <dbReference type="Pfam" id="PF01757"/>
    </source>
</evidence>
<dbReference type="PANTHER" id="PTHR36927">
    <property type="entry name" value="BLR4337 PROTEIN"/>
    <property type="match status" value="1"/>
</dbReference>
<feature type="transmembrane region" description="Helical" evidence="3">
    <location>
        <begin position="282"/>
        <end position="303"/>
    </location>
</feature>
<feature type="transmembrane region" description="Helical" evidence="3">
    <location>
        <begin position="315"/>
        <end position="339"/>
    </location>
</feature>
<dbReference type="GO" id="GO:0016747">
    <property type="term" value="F:acyltransferase activity, transferring groups other than amino-acyl groups"/>
    <property type="evidence" value="ECO:0007669"/>
    <property type="project" value="InterPro"/>
</dbReference>
<dbReference type="InterPro" id="IPR002656">
    <property type="entry name" value="Acyl_transf_3_dom"/>
</dbReference>
<evidence type="ECO:0000313" key="5">
    <source>
        <dbReference type="EMBL" id="TYA11288.1"/>
    </source>
</evidence>
<dbReference type="AlphaFoldDB" id="A0A5D0CNB5"/>
<keyword evidence="3" id="KW-0812">Transmembrane</keyword>
<feature type="domain" description="Acyltransferase 3" evidence="4">
    <location>
        <begin position="9"/>
        <end position="365"/>
    </location>
</feature>
<feature type="transmembrane region" description="Helical" evidence="3">
    <location>
        <begin position="249"/>
        <end position="267"/>
    </location>
</feature>
<dbReference type="Pfam" id="PF01757">
    <property type="entry name" value="Acyl_transf_3"/>
    <property type="match status" value="1"/>
</dbReference>
<dbReference type="PANTHER" id="PTHR36927:SF4">
    <property type="entry name" value="BLR5718 PROTEIN"/>
    <property type="match status" value="1"/>
</dbReference>